<name>A0A561DCF3_9BACI</name>
<protein>
    <submittedName>
        <fullName evidence="1">Uncharacterized protein</fullName>
    </submittedName>
</protein>
<evidence type="ECO:0000313" key="2">
    <source>
        <dbReference type="Proteomes" id="UP000319671"/>
    </source>
</evidence>
<organism evidence="1 2">
    <name type="scientific">Neobacillus bataviensis</name>
    <dbReference type="NCBI Taxonomy" id="220685"/>
    <lineage>
        <taxon>Bacteria</taxon>
        <taxon>Bacillati</taxon>
        <taxon>Bacillota</taxon>
        <taxon>Bacilli</taxon>
        <taxon>Bacillales</taxon>
        <taxon>Bacillaceae</taxon>
        <taxon>Neobacillus</taxon>
    </lineage>
</organism>
<reference evidence="1 2" key="1">
    <citation type="submission" date="2019-06" db="EMBL/GenBank/DDBJ databases">
        <title>Sorghum-associated microbial communities from plants grown in Nebraska, USA.</title>
        <authorList>
            <person name="Schachtman D."/>
        </authorList>
    </citation>
    <scope>NUCLEOTIDE SEQUENCE [LARGE SCALE GENOMIC DNA]</scope>
    <source>
        <strain evidence="1 2">2482</strain>
    </source>
</reference>
<evidence type="ECO:0000313" key="1">
    <source>
        <dbReference type="EMBL" id="TWE00998.1"/>
    </source>
</evidence>
<dbReference type="AlphaFoldDB" id="A0A561DCF3"/>
<sequence length="45" mass="4960">MFIGSLLTYILLGGLIITARPPPEQPDATELEEIVCLYIKAIVDE</sequence>
<accession>A0A561DCF3</accession>
<gene>
    <name evidence="1" type="ORF">FB550_10650</name>
</gene>
<dbReference type="EMBL" id="VIVN01000006">
    <property type="protein sequence ID" value="TWE00998.1"/>
    <property type="molecule type" value="Genomic_DNA"/>
</dbReference>
<comment type="caution">
    <text evidence="1">The sequence shown here is derived from an EMBL/GenBank/DDBJ whole genome shotgun (WGS) entry which is preliminary data.</text>
</comment>
<proteinExistence type="predicted"/>
<dbReference type="Proteomes" id="UP000319671">
    <property type="component" value="Unassembled WGS sequence"/>
</dbReference>
<keyword evidence="2" id="KW-1185">Reference proteome</keyword>